<reference evidence="1 2" key="1">
    <citation type="journal article" date="2014" name="PLoS Genet.">
        <title>Analysis of the Phlebiopsis gigantea genome, transcriptome and secretome provides insight into its pioneer colonization strategies of wood.</title>
        <authorList>
            <person name="Hori C."/>
            <person name="Ishida T."/>
            <person name="Igarashi K."/>
            <person name="Samejima M."/>
            <person name="Suzuki H."/>
            <person name="Master E."/>
            <person name="Ferreira P."/>
            <person name="Ruiz-Duenas F.J."/>
            <person name="Held B."/>
            <person name="Canessa P."/>
            <person name="Larrondo L.F."/>
            <person name="Schmoll M."/>
            <person name="Druzhinina I.S."/>
            <person name="Kubicek C.P."/>
            <person name="Gaskell J.A."/>
            <person name="Kersten P."/>
            <person name="St John F."/>
            <person name="Glasner J."/>
            <person name="Sabat G."/>
            <person name="Splinter BonDurant S."/>
            <person name="Syed K."/>
            <person name="Yadav J."/>
            <person name="Mgbeahuruike A.C."/>
            <person name="Kovalchuk A."/>
            <person name="Asiegbu F.O."/>
            <person name="Lackner G."/>
            <person name="Hoffmeister D."/>
            <person name="Rencoret J."/>
            <person name="Gutierrez A."/>
            <person name="Sun H."/>
            <person name="Lindquist E."/>
            <person name="Barry K."/>
            <person name="Riley R."/>
            <person name="Grigoriev I.V."/>
            <person name="Henrissat B."/>
            <person name="Kues U."/>
            <person name="Berka R.M."/>
            <person name="Martinez A.T."/>
            <person name="Covert S.F."/>
            <person name="Blanchette R.A."/>
            <person name="Cullen D."/>
        </authorList>
    </citation>
    <scope>NUCLEOTIDE SEQUENCE [LARGE SCALE GENOMIC DNA]</scope>
    <source>
        <strain evidence="1 2">11061_1 CR5-6</strain>
    </source>
</reference>
<name>A0A0C3NQI1_PHLG1</name>
<organism evidence="1 2">
    <name type="scientific">Phlebiopsis gigantea (strain 11061_1 CR5-6)</name>
    <name type="common">White-rot fungus</name>
    <name type="synonym">Peniophora gigantea</name>
    <dbReference type="NCBI Taxonomy" id="745531"/>
    <lineage>
        <taxon>Eukaryota</taxon>
        <taxon>Fungi</taxon>
        <taxon>Dikarya</taxon>
        <taxon>Basidiomycota</taxon>
        <taxon>Agaricomycotina</taxon>
        <taxon>Agaricomycetes</taxon>
        <taxon>Polyporales</taxon>
        <taxon>Phanerochaetaceae</taxon>
        <taxon>Phlebiopsis</taxon>
    </lineage>
</organism>
<dbReference type="AlphaFoldDB" id="A0A0C3NQI1"/>
<gene>
    <name evidence="1" type="ORF">PHLGIDRAFT_420152</name>
</gene>
<sequence length="558" mass="62755">MSSQSIFDQVALPDPALIPARIIEGHRRENRTREGDGLIALIAYSIRVQMEPTPTDDMAFKDMLDNGLTSALITCMLDEHLCGFTKAELTSCQGGGLDLYLKNIVPYINRLLPGITALIAFLRGMYTMWCASHRFWRALWEIRTPFVDSQPRNYPDADGSPIRLQYGLHRLSAVLSSYEHAMRPGYPQPTPVVPNCRQHVMLTLWLHAEKRRDRHHSLIEAKLAVAYEEFHFGDTVWTDLYENAVADHAEGREQLLSATVRGFRAEDNIGKTMQSLLTFVCDLRPAHELEEARRKNLIPRQVLIASIAAWRTQACMNDARGVDGDEVVIYNALRLQFNYLGSFLVEQHSGPQELPERHLLGVVLLISQYIGNIMLTEDPMLFRKLSGALTVQSGARLSRVYSTNLQSHDCLPRLSAALPLPNQTVAPEPRRTRGAAVADDGDLVKHAKQAQRLPQQLLLSTWTSGVDVTSRAARGDEVHQPSPRTRWSAGTGYVRLGRVRVLLPPTDTSDACVHWVPHSRVLQRALPRKGLGEGSRQPLPGKTEDWYMNYLFQENLAL</sequence>
<evidence type="ECO:0000313" key="2">
    <source>
        <dbReference type="Proteomes" id="UP000053257"/>
    </source>
</evidence>
<dbReference type="OrthoDB" id="10670832at2759"/>
<dbReference type="Proteomes" id="UP000053257">
    <property type="component" value="Unassembled WGS sequence"/>
</dbReference>
<proteinExistence type="predicted"/>
<evidence type="ECO:0000313" key="1">
    <source>
        <dbReference type="EMBL" id="KIP07414.1"/>
    </source>
</evidence>
<protein>
    <submittedName>
        <fullName evidence="1">Uncharacterized protein</fullName>
    </submittedName>
</protein>
<keyword evidence="2" id="KW-1185">Reference proteome</keyword>
<accession>A0A0C3NQI1</accession>
<dbReference type="EMBL" id="KN840497">
    <property type="protein sequence ID" value="KIP07414.1"/>
    <property type="molecule type" value="Genomic_DNA"/>
</dbReference>
<dbReference type="HOGENOM" id="CLU_488433_0_0_1"/>